<sequence>MSNQVAVDDVLDALGDRTRRAIVRRLRGGPLPVGELAAGLPVGRPAVSKHLRVLEGAGLVVHTSVGTRNLYALAPPGFTALQQWLVSTWDQALGAFADRMASRGEETT</sequence>
<evidence type="ECO:0000313" key="5">
    <source>
        <dbReference type="EMBL" id="MDQ7905086.1"/>
    </source>
</evidence>
<dbReference type="PRINTS" id="PR00778">
    <property type="entry name" value="HTHARSR"/>
</dbReference>
<dbReference type="InterPro" id="IPR036390">
    <property type="entry name" value="WH_DNA-bd_sf"/>
</dbReference>
<keyword evidence="6" id="KW-1185">Reference proteome</keyword>
<accession>A0ABU0ZDF5</accession>
<dbReference type="NCBIfam" id="NF033788">
    <property type="entry name" value="HTH_metalloreg"/>
    <property type="match status" value="1"/>
</dbReference>
<proteinExistence type="predicted"/>
<dbReference type="SUPFAM" id="SSF46785">
    <property type="entry name" value="Winged helix' DNA-binding domain"/>
    <property type="match status" value="1"/>
</dbReference>
<dbReference type="InterPro" id="IPR011991">
    <property type="entry name" value="ArsR-like_HTH"/>
</dbReference>
<comment type="caution">
    <text evidence="5">The sequence shown here is derived from an EMBL/GenBank/DDBJ whole genome shotgun (WGS) entry which is preliminary data.</text>
</comment>
<keyword evidence="3" id="KW-0804">Transcription</keyword>
<protein>
    <submittedName>
        <fullName evidence="5">Metalloregulator ArsR/SmtB family transcription factor</fullName>
    </submittedName>
</protein>
<evidence type="ECO:0000256" key="2">
    <source>
        <dbReference type="ARBA" id="ARBA00023125"/>
    </source>
</evidence>
<dbReference type="EMBL" id="JAVHUY010000008">
    <property type="protein sequence ID" value="MDQ7905086.1"/>
    <property type="molecule type" value="Genomic_DNA"/>
</dbReference>
<evidence type="ECO:0000313" key="6">
    <source>
        <dbReference type="Proteomes" id="UP001230908"/>
    </source>
</evidence>
<name>A0ABU0ZDF5_9ACTN</name>
<dbReference type="SMART" id="SM00418">
    <property type="entry name" value="HTH_ARSR"/>
    <property type="match status" value="1"/>
</dbReference>
<dbReference type="RefSeq" id="WP_308712349.1">
    <property type="nucleotide sequence ID" value="NZ_JAVHUY010000008.1"/>
</dbReference>
<evidence type="ECO:0000256" key="1">
    <source>
        <dbReference type="ARBA" id="ARBA00023015"/>
    </source>
</evidence>
<dbReference type="InterPro" id="IPR036388">
    <property type="entry name" value="WH-like_DNA-bd_sf"/>
</dbReference>
<dbReference type="Gene3D" id="1.10.10.10">
    <property type="entry name" value="Winged helix-like DNA-binding domain superfamily/Winged helix DNA-binding domain"/>
    <property type="match status" value="1"/>
</dbReference>
<dbReference type="Pfam" id="PF12840">
    <property type="entry name" value="HTH_20"/>
    <property type="match status" value="1"/>
</dbReference>
<organism evidence="5 6">
    <name type="scientific">Phytohabitans maris</name>
    <dbReference type="NCBI Taxonomy" id="3071409"/>
    <lineage>
        <taxon>Bacteria</taxon>
        <taxon>Bacillati</taxon>
        <taxon>Actinomycetota</taxon>
        <taxon>Actinomycetes</taxon>
        <taxon>Micromonosporales</taxon>
        <taxon>Micromonosporaceae</taxon>
    </lineage>
</organism>
<dbReference type="PROSITE" id="PS50987">
    <property type="entry name" value="HTH_ARSR_2"/>
    <property type="match status" value="1"/>
</dbReference>
<dbReference type="Proteomes" id="UP001230908">
    <property type="component" value="Unassembled WGS sequence"/>
</dbReference>
<evidence type="ECO:0000256" key="3">
    <source>
        <dbReference type="ARBA" id="ARBA00023163"/>
    </source>
</evidence>
<feature type="domain" description="HTH arsR-type" evidence="4">
    <location>
        <begin position="1"/>
        <end position="93"/>
    </location>
</feature>
<dbReference type="InterPro" id="IPR051081">
    <property type="entry name" value="HTH_MetalResp_TranReg"/>
</dbReference>
<keyword evidence="1" id="KW-0805">Transcription regulation</keyword>
<evidence type="ECO:0000259" key="4">
    <source>
        <dbReference type="PROSITE" id="PS50987"/>
    </source>
</evidence>
<dbReference type="InterPro" id="IPR001845">
    <property type="entry name" value="HTH_ArsR_DNA-bd_dom"/>
</dbReference>
<dbReference type="CDD" id="cd00090">
    <property type="entry name" value="HTH_ARSR"/>
    <property type="match status" value="1"/>
</dbReference>
<keyword evidence="2" id="KW-0238">DNA-binding</keyword>
<dbReference type="PANTHER" id="PTHR33154:SF33">
    <property type="entry name" value="TRANSCRIPTIONAL REPRESSOR SDPR"/>
    <property type="match status" value="1"/>
</dbReference>
<dbReference type="PANTHER" id="PTHR33154">
    <property type="entry name" value="TRANSCRIPTIONAL REGULATOR, ARSR FAMILY"/>
    <property type="match status" value="1"/>
</dbReference>
<gene>
    <name evidence="5" type="ORF">RB614_11190</name>
</gene>
<reference evidence="5 6" key="1">
    <citation type="submission" date="2023-08" db="EMBL/GenBank/DDBJ databases">
        <title>Phytohabitans sansha sp. nov., isolated from marine sediment.</title>
        <authorList>
            <person name="Zhao Y."/>
            <person name="Yi K."/>
        </authorList>
    </citation>
    <scope>NUCLEOTIDE SEQUENCE [LARGE SCALE GENOMIC DNA]</scope>
    <source>
        <strain evidence="5 6">ZYX-F-186</strain>
    </source>
</reference>